<gene>
    <name evidence="8" type="ORF">KP79_PYT11790</name>
</gene>
<evidence type="ECO:0000259" key="7">
    <source>
        <dbReference type="PROSITE" id="PS50189"/>
    </source>
</evidence>
<dbReference type="InterPro" id="IPR008993">
    <property type="entry name" value="TIMP-like_OB-fold"/>
</dbReference>
<keyword evidence="4" id="KW-0479">Metal-binding</keyword>
<keyword evidence="2" id="KW-0964">Secreted</keyword>
<feature type="domain" description="NTR" evidence="7">
    <location>
        <begin position="25"/>
        <end position="150"/>
    </location>
</feature>
<dbReference type="SMART" id="SM00206">
    <property type="entry name" value="NTR"/>
    <property type="match status" value="1"/>
</dbReference>
<keyword evidence="6" id="KW-0732">Signal</keyword>
<comment type="caution">
    <text evidence="8">The sequence shown here is derived from an EMBL/GenBank/DDBJ whole genome shotgun (WGS) entry which is preliminary data.</text>
</comment>
<organism evidence="8 9">
    <name type="scientific">Mizuhopecten yessoensis</name>
    <name type="common">Japanese scallop</name>
    <name type="synonym">Patinopecten yessoensis</name>
    <dbReference type="NCBI Taxonomy" id="6573"/>
    <lineage>
        <taxon>Eukaryota</taxon>
        <taxon>Metazoa</taxon>
        <taxon>Spiralia</taxon>
        <taxon>Lophotrochozoa</taxon>
        <taxon>Mollusca</taxon>
        <taxon>Bivalvia</taxon>
        <taxon>Autobranchia</taxon>
        <taxon>Pteriomorphia</taxon>
        <taxon>Pectinida</taxon>
        <taxon>Pectinoidea</taxon>
        <taxon>Pectinidae</taxon>
        <taxon>Mizuhopecten</taxon>
    </lineage>
</organism>
<evidence type="ECO:0000256" key="4">
    <source>
        <dbReference type="PIRSR" id="PIRSR601820-1"/>
    </source>
</evidence>
<dbReference type="PANTHER" id="PTHR11844:SF25">
    <property type="entry name" value="NTR DOMAIN-CONTAINING PROTEIN"/>
    <property type="match status" value="1"/>
</dbReference>
<evidence type="ECO:0000256" key="1">
    <source>
        <dbReference type="ARBA" id="ARBA00004613"/>
    </source>
</evidence>
<accession>A0A210PS69</accession>
<evidence type="ECO:0000256" key="2">
    <source>
        <dbReference type="ARBA" id="ARBA00022525"/>
    </source>
</evidence>
<reference evidence="8 9" key="1">
    <citation type="journal article" date="2017" name="Nat. Ecol. Evol.">
        <title>Scallop genome provides insights into evolution of bilaterian karyotype and development.</title>
        <authorList>
            <person name="Wang S."/>
            <person name="Zhang J."/>
            <person name="Jiao W."/>
            <person name="Li J."/>
            <person name="Xun X."/>
            <person name="Sun Y."/>
            <person name="Guo X."/>
            <person name="Huan P."/>
            <person name="Dong B."/>
            <person name="Zhang L."/>
            <person name="Hu X."/>
            <person name="Sun X."/>
            <person name="Wang J."/>
            <person name="Zhao C."/>
            <person name="Wang Y."/>
            <person name="Wang D."/>
            <person name="Huang X."/>
            <person name="Wang R."/>
            <person name="Lv J."/>
            <person name="Li Y."/>
            <person name="Zhang Z."/>
            <person name="Liu B."/>
            <person name="Lu W."/>
            <person name="Hui Y."/>
            <person name="Liang J."/>
            <person name="Zhou Z."/>
            <person name="Hou R."/>
            <person name="Li X."/>
            <person name="Liu Y."/>
            <person name="Li H."/>
            <person name="Ning X."/>
            <person name="Lin Y."/>
            <person name="Zhao L."/>
            <person name="Xing Q."/>
            <person name="Dou J."/>
            <person name="Li Y."/>
            <person name="Mao J."/>
            <person name="Guo H."/>
            <person name="Dou H."/>
            <person name="Li T."/>
            <person name="Mu C."/>
            <person name="Jiang W."/>
            <person name="Fu Q."/>
            <person name="Fu X."/>
            <person name="Miao Y."/>
            <person name="Liu J."/>
            <person name="Yu Q."/>
            <person name="Li R."/>
            <person name="Liao H."/>
            <person name="Li X."/>
            <person name="Kong Y."/>
            <person name="Jiang Z."/>
            <person name="Chourrout D."/>
            <person name="Li R."/>
            <person name="Bao Z."/>
        </authorList>
    </citation>
    <scope>NUCLEOTIDE SEQUENCE [LARGE SCALE GENOMIC DNA]</scope>
    <source>
        <strain evidence="8 9">PY_sf001</strain>
    </source>
</reference>
<dbReference type="GO" id="GO:0002020">
    <property type="term" value="F:protease binding"/>
    <property type="evidence" value="ECO:0007669"/>
    <property type="project" value="TreeGrafter"/>
</dbReference>
<feature type="binding site" evidence="4">
    <location>
        <position position="25"/>
    </location>
    <ligand>
        <name>Zn(2+)</name>
        <dbReference type="ChEBI" id="CHEBI:29105"/>
        <note>ligand shared with metalloproteinase partner</note>
    </ligand>
</feature>
<evidence type="ECO:0000256" key="5">
    <source>
        <dbReference type="PIRSR" id="PIRSR601820-3"/>
    </source>
</evidence>
<evidence type="ECO:0000313" key="8">
    <source>
        <dbReference type="EMBL" id="OWF39331.1"/>
    </source>
</evidence>
<proteinExistence type="predicted"/>
<keyword evidence="4" id="KW-0862">Zinc</keyword>
<feature type="disulfide bond" evidence="5">
    <location>
        <begin position="25"/>
        <end position="98"/>
    </location>
</feature>
<sequence>MGSTKIAFFVTLAVFLLLVEDIQSCHCPPISFQDSFCDSPFAIKGFVENGEEVWSSFGTRMYTRYTVQIEQVFRKPEDETKRTGNEMIISVPYESSMCGMTLTEGRHYFLTGFIYPSDREKYQVTGCELVQFYETLTPQQVDGISGGYGCSHPKRLLFSYNDSKARYFISATDVN</sequence>
<name>A0A210PS69_MIZYE</name>
<feature type="chain" id="PRO_5012735925" evidence="6">
    <location>
        <begin position="25"/>
        <end position="175"/>
    </location>
</feature>
<comment type="subcellular location">
    <subcellularLocation>
        <location evidence="1">Secreted</location>
    </subcellularLocation>
</comment>
<dbReference type="OrthoDB" id="6041373at2759"/>
<feature type="signal peptide" evidence="6">
    <location>
        <begin position="1"/>
        <end position="24"/>
    </location>
</feature>
<evidence type="ECO:0000256" key="3">
    <source>
        <dbReference type="ARBA" id="ARBA00023157"/>
    </source>
</evidence>
<keyword evidence="9" id="KW-1185">Reference proteome</keyword>
<evidence type="ECO:0000256" key="6">
    <source>
        <dbReference type="SAM" id="SignalP"/>
    </source>
</evidence>
<dbReference type="GO" id="GO:0008191">
    <property type="term" value="F:metalloendopeptidase inhibitor activity"/>
    <property type="evidence" value="ECO:0007669"/>
    <property type="project" value="InterPro"/>
</dbReference>
<dbReference type="Proteomes" id="UP000242188">
    <property type="component" value="Unassembled WGS sequence"/>
</dbReference>
<keyword evidence="3 5" id="KW-1015">Disulfide bond</keyword>
<dbReference type="PROSITE" id="PS50189">
    <property type="entry name" value="NTR"/>
    <property type="match status" value="1"/>
</dbReference>
<dbReference type="GO" id="GO:0005615">
    <property type="term" value="C:extracellular space"/>
    <property type="evidence" value="ECO:0007669"/>
    <property type="project" value="TreeGrafter"/>
</dbReference>
<dbReference type="InterPro" id="IPR001820">
    <property type="entry name" value="TIMP"/>
</dbReference>
<dbReference type="InterPro" id="IPR001134">
    <property type="entry name" value="Netrin_domain"/>
</dbReference>
<dbReference type="GO" id="GO:0046872">
    <property type="term" value="F:metal ion binding"/>
    <property type="evidence" value="ECO:0007669"/>
    <property type="project" value="UniProtKB-KW"/>
</dbReference>
<dbReference type="GO" id="GO:0031012">
    <property type="term" value="C:extracellular matrix"/>
    <property type="evidence" value="ECO:0007669"/>
    <property type="project" value="TreeGrafter"/>
</dbReference>
<dbReference type="PANTHER" id="PTHR11844">
    <property type="entry name" value="METALLOPROTEASE INHIBITOR"/>
    <property type="match status" value="1"/>
</dbReference>
<dbReference type="Pfam" id="PF00965">
    <property type="entry name" value="TIMP"/>
    <property type="match status" value="1"/>
</dbReference>
<dbReference type="Gene3D" id="2.40.50.120">
    <property type="match status" value="1"/>
</dbReference>
<protein>
    <submittedName>
        <fullName evidence="8">Metalloproteinase inhibitor 3</fullName>
    </submittedName>
</protein>
<dbReference type="GO" id="GO:0051045">
    <property type="term" value="P:negative regulation of membrane protein ectodomain proteolysis"/>
    <property type="evidence" value="ECO:0007669"/>
    <property type="project" value="TreeGrafter"/>
</dbReference>
<evidence type="ECO:0000313" key="9">
    <source>
        <dbReference type="Proteomes" id="UP000242188"/>
    </source>
</evidence>
<feature type="disulfide bond" evidence="5">
    <location>
        <begin position="27"/>
        <end position="127"/>
    </location>
</feature>
<dbReference type="EMBL" id="NEDP02005531">
    <property type="protein sequence ID" value="OWF39331.1"/>
    <property type="molecule type" value="Genomic_DNA"/>
</dbReference>
<dbReference type="SUPFAM" id="SSF50242">
    <property type="entry name" value="TIMP-like"/>
    <property type="match status" value="1"/>
</dbReference>
<dbReference type="AlphaFoldDB" id="A0A210PS69"/>